<dbReference type="Proteomes" id="UP001497416">
    <property type="component" value="Unassembled WGS sequence"/>
</dbReference>
<reference evidence="1 2" key="1">
    <citation type="submission" date="2024-05" db="EMBL/GenBank/DDBJ databases">
        <authorList>
            <person name="Duchaud E."/>
        </authorList>
    </citation>
    <scope>NUCLEOTIDE SEQUENCE [LARGE SCALE GENOMIC DNA]</scope>
    <source>
        <strain evidence="1">Ena-SAMPLE-TAB-13-05-2024-13:56:06:370-140302</strain>
    </source>
</reference>
<evidence type="ECO:0000313" key="2">
    <source>
        <dbReference type="Proteomes" id="UP001497416"/>
    </source>
</evidence>
<gene>
    <name evidence="1" type="ORF">T190607A01A_11035</name>
</gene>
<name>A0ABP1EII8_9FLAO</name>
<proteinExistence type="predicted"/>
<accession>A0ABP1EII8</accession>
<organism evidence="1 2">
    <name type="scientific">Tenacibaculum platacis</name>
    <dbReference type="NCBI Taxonomy" id="3137852"/>
    <lineage>
        <taxon>Bacteria</taxon>
        <taxon>Pseudomonadati</taxon>
        <taxon>Bacteroidota</taxon>
        <taxon>Flavobacteriia</taxon>
        <taxon>Flavobacteriales</taxon>
        <taxon>Flavobacteriaceae</taxon>
        <taxon>Tenacibaculum</taxon>
    </lineage>
</organism>
<comment type="caution">
    <text evidence="1">The sequence shown here is derived from an EMBL/GenBank/DDBJ whole genome shotgun (WGS) entry which is preliminary data.</text>
</comment>
<protein>
    <submittedName>
        <fullName evidence="1">Uncharacterized protein</fullName>
    </submittedName>
</protein>
<sequence length="56" mass="6418">MKNLRKIIILFLFIFLAGIVVTALSINTTLNKKEPSKNLKTKQDTVYLIKKNKKLA</sequence>
<keyword evidence="2" id="KW-1185">Reference proteome</keyword>
<evidence type="ECO:0000313" key="1">
    <source>
        <dbReference type="EMBL" id="CAL2080473.1"/>
    </source>
</evidence>
<dbReference type="EMBL" id="CAXIXY010000003">
    <property type="protein sequence ID" value="CAL2080473.1"/>
    <property type="molecule type" value="Genomic_DNA"/>
</dbReference>